<gene>
    <name evidence="1" type="ORF">E1B28_003706</name>
</gene>
<dbReference type="OrthoDB" id="3123607at2759"/>
<dbReference type="RefSeq" id="XP_043012728.1">
    <property type="nucleotide sequence ID" value="XM_043148136.1"/>
</dbReference>
<keyword evidence="2" id="KW-1185">Reference proteome</keyword>
<protein>
    <submittedName>
        <fullName evidence="1">Uncharacterized protein</fullName>
    </submittedName>
</protein>
<reference evidence="1" key="1">
    <citation type="journal article" date="2021" name="Genome Biol. Evol.">
        <title>The assembled and annotated genome of the fairy-ring fungus Marasmius oreades.</title>
        <authorList>
            <person name="Hiltunen M."/>
            <person name="Ament-Velasquez S.L."/>
            <person name="Johannesson H."/>
        </authorList>
    </citation>
    <scope>NUCLEOTIDE SEQUENCE</scope>
    <source>
        <strain evidence="1">03SP1</strain>
    </source>
</reference>
<dbReference type="EMBL" id="CM032182">
    <property type="protein sequence ID" value="KAG7096258.1"/>
    <property type="molecule type" value="Genomic_DNA"/>
</dbReference>
<organism evidence="1 2">
    <name type="scientific">Marasmius oreades</name>
    <name type="common">fairy-ring Marasmius</name>
    <dbReference type="NCBI Taxonomy" id="181124"/>
    <lineage>
        <taxon>Eukaryota</taxon>
        <taxon>Fungi</taxon>
        <taxon>Dikarya</taxon>
        <taxon>Basidiomycota</taxon>
        <taxon>Agaricomycotina</taxon>
        <taxon>Agaricomycetes</taxon>
        <taxon>Agaricomycetidae</taxon>
        <taxon>Agaricales</taxon>
        <taxon>Marasmiineae</taxon>
        <taxon>Marasmiaceae</taxon>
        <taxon>Marasmius</taxon>
    </lineage>
</organism>
<dbReference type="GeneID" id="66072782"/>
<sequence length="225" mass="26234">MILELVPLGHVWDDLPILGWAYFKRLAWCEFGCDEGELWIDPKQGTLISGLEGPECAYVRKFKLETLPMSSDIDLLQEDVFWRYLSGVEPKDRSFDERVIKMLALQYGWPAWTRADEPCATSVYSTLTGSTIAVTSVLWNSDKCFDDRGLMPDGATRFTLVNVRENVFFWLHNHMDHTAWLSQALAVFHKLGISLDEDLRYYREVSFFWFLIDTDPFRRSQWARS</sequence>
<comment type="caution">
    <text evidence="1">The sequence shown here is derived from an EMBL/GenBank/DDBJ whole genome shotgun (WGS) entry which is preliminary data.</text>
</comment>
<proteinExistence type="predicted"/>
<dbReference type="Proteomes" id="UP001049176">
    <property type="component" value="Chromosome 2"/>
</dbReference>
<dbReference type="KEGG" id="more:E1B28_003706"/>
<accession>A0A9P7UX78</accession>
<name>A0A9P7UX78_9AGAR</name>
<dbReference type="AlphaFoldDB" id="A0A9P7UX78"/>
<evidence type="ECO:0000313" key="2">
    <source>
        <dbReference type="Proteomes" id="UP001049176"/>
    </source>
</evidence>
<evidence type="ECO:0000313" key="1">
    <source>
        <dbReference type="EMBL" id="KAG7096258.1"/>
    </source>
</evidence>